<comment type="subcellular location">
    <subcellularLocation>
        <location evidence="1">Cytoplasm</location>
    </subcellularLocation>
    <subcellularLocation>
        <location evidence="2">Golgi apparatus</location>
    </subcellularLocation>
</comment>
<keyword evidence="6" id="KW-0333">Golgi apparatus</keyword>
<dbReference type="GO" id="GO:1905515">
    <property type="term" value="P:non-motile cilium assembly"/>
    <property type="evidence" value="ECO:0007669"/>
    <property type="project" value="TreeGrafter"/>
</dbReference>
<comment type="caution">
    <text evidence="11">The sequence shown here is derived from an EMBL/GenBank/DDBJ whole genome shotgun (WGS) entry which is preliminary data.</text>
</comment>
<sequence>MSGWAGFSDEELRRMLQKDSAGQAVAARGRKPAPSNRSRQQLQRERALQLAAQKNAETGSPSLPPEQQLTKPPPKEEPRPAAPTGAPAVRLEAQPKPSDVKPSENHQPPAEEQIPTVKELEKQEVELREKTRLEQLQQEQKVIEERNKRKKALLAKTIAEKSKQTQAEAVKLKRIQKELQALDDMVSNDIGILRGKIEQASWDYTAARKRYEKAEAEYVTAKLDLHKKTEVKEQLTEHLCAIIQQNELRKAHKLEELMQQLQLQATEEELERQKEEEEEEEKRRRSCAQMQKERVQYQRYMIPSPQSRKTLKPEKSESKKNKNKSGFAETAPGFTSTSTEPTVLRVRVREREICGSAGLQRPLHDEKSRCSRCNQAQRGGSASATYGSLHRMSVEEIFRAFKQEPYHKIFFTSPRSADKPPDVKY</sequence>
<evidence type="ECO:0000313" key="12">
    <source>
        <dbReference type="Proteomes" id="UP001279410"/>
    </source>
</evidence>
<evidence type="ECO:0000256" key="4">
    <source>
        <dbReference type="ARBA" id="ARBA00014130"/>
    </source>
</evidence>
<keyword evidence="7" id="KW-0175">Coiled coil</keyword>
<dbReference type="PANTHER" id="PTHR21470">
    <property type="entry name" value="RAB6-INTERACTING PROTEIN GORAB"/>
    <property type="match status" value="1"/>
</dbReference>
<feature type="compositionally biased region" description="Polar residues" evidence="10">
    <location>
        <begin position="55"/>
        <end position="69"/>
    </location>
</feature>
<dbReference type="GO" id="GO:0005794">
    <property type="term" value="C:Golgi apparatus"/>
    <property type="evidence" value="ECO:0007669"/>
    <property type="project" value="UniProtKB-SubCell"/>
</dbReference>
<comment type="similarity">
    <text evidence="3">Belongs to the GORAB family.</text>
</comment>
<protein>
    <recommendedName>
        <fullName evidence="4">RAB6-interacting golgin</fullName>
    </recommendedName>
    <alternativeName>
        <fullName evidence="9">N-terminal kinase-like-binding protein 1</fullName>
    </alternativeName>
    <alternativeName>
        <fullName evidence="8">SCY1-like 1-binding protein 1</fullName>
    </alternativeName>
</protein>
<proteinExistence type="inferred from homology"/>
<dbReference type="AlphaFoldDB" id="A0AAD3N7K9"/>
<dbReference type="Proteomes" id="UP001279410">
    <property type="component" value="Unassembled WGS sequence"/>
</dbReference>
<evidence type="ECO:0000256" key="7">
    <source>
        <dbReference type="ARBA" id="ARBA00023054"/>
    </source>
</evidence>
<dbReference type="InterPro" id="IPR007033">
    <property type="entry name" value="GORAB"/>
</dbReference>
<evidence type="ECO:0000256" key="6">
    <source>
        <dbReference type="ARBA" id="ARBA00023034"/>
    </source>
</evidence>
<accession>A0AAD3N7K9</accession>
<evidence type="ECO:0000256" key="1">
    <source>
        <dbReference type="ARBA" id="ARBA00004496"/>
    </source>
</evidence>
<feature type="compositionally biased region" description="Basic and acidic residues" evidence="10">
    <location>
        <begin position="311"/>
        <end position="320"/>
    </location>
</feature>
<organism evidence="11 12">
    <name type="scientific">Lates japonicus</name>
    <name type="common">Japanese lates</name>
    <dbReference type="NCBI Taxonomy" id="270547"/>
    <lineage>
        <taxon>Eukaryota</taxon>
        <taxon>Metazoa</taxon>
        <taxon>Chordata</taxon>
        <taxon>Craniata</taxon>
        <taxon>Vertebrata</taxon>
        <taxon>Euteleostomi</taxon>
        <taxon>Actinopterygii</taxon>
        <taxon>Neopterygii</taxon>
        <taxon>Teleostei</taxon>
        <taxon>Neoteleostei</taxon>
        <taxon>Acanthomorphata</taxon>
        <taxon>Carangaria</taxon>
        <taxon>Carangaria incertae sedis</taxon>
        <taxon>Centropomidae</taxon>
        <taxon>Lates</taxon>
    </lineage>
</organism>
<feature type="region of interest" description="Disordered" evidence="10">
    <location>
        <begin position="268"/>
        <end position="342"/>
    </location>
</feature>
<feature type="compositionally biased region" description="Acidic residues" evidence="10">
    <location>
        <begin position="268"/>
        <end position="280"/>
    </location>
</feature>
<reference evidence="11" key="1">
    <citation type="submission" date="2022-08" db="EMBL/GenBank/DDBJ databases">
        <title>Genome sequencing of akame (Lates japonicus).</title>
        <authorList>
            <person name="Hashiguchi Y."/>
            <person name="Takahashi H."/>
        </authorList>
    </citation>
    <scope>NUCLEOTIDE SEQUENCE</scope>
    <source>
        <strain evidence="11">Kochi</strain>
    </source>
</reference>
<evidence type="ECO:0000313" key="11">
    <source>
        <dbReference type="EMBL" id="GLD67208.1"/>
    </source>
</evidence>
<evidence type="ECO:0000256" key="2">
    <source>
        <dbReference type="ARBA" id="ARBA00004555"/>
    </source>
</evidence>
<evidence type="ECO:0000256" key="5">
    <source>
        <dbReference type="ARBA" id="ARBA00022490"/>
    </source>
</evidence>
<evidence type="ECO:0000256" key="8">
    <source>
        <dbReference type="ARBA" id="ARBA00032512"/>
    </source>
</evidence>
<gene>
    <name evidence="11" type="ORF">AKAME5_001856700</name>
</gene>
<keyword evidence="5" id="KW-0963">Cytoplasm</keyword>
<dbReference type="PANTHER" id="PTHR21470:SF2">
    <property type="entry name" value="RAB6-INTERACTING GOLGIN"/>
    <property type="match status" value="1"/>
</dbReference>
<dbReference type="EMBL" id="BRZM01000106">
    <property type="protein sequence ID" value="GLD67208.1"/>
    <property type="molecule type" value="Genomic_DNA"/>
</dbReference>
<evidence type="ECO:0000256" key="10">
    <source>
        <dbReference type="SAM" id="MobiDB-lite"/>
    </source>
</evidence>
<name>A0AAD3N7K9_LATJO</name>
<feature type="region of interest" description="Disordered" evidence="10">
    <location>
        <begin position="1"/>
        <end position="121"/>
    </location>
</feature>
<keyword evidence="12" id="KW-1185">Reference proteome</keyword>
<evidence type="ECO:0000256" key="3">
    <source>
        <dbReference type="ARBA" id="ARBA00005599"/>
    </source>
</evidence>
<evidence type="ECO:0000256" key="9">
    <source>
        <dbReference type="ARBA" id="ARBA00033032"/>
    </source>
</evidence>